<evidence type="ECO:0000256" key="3">
    <source>
        <dbReference type="ARBA" id="ARBA00012438"/>
    </source>
</evidence>
<proteinExistence type="predicted"/>
<evidence type="ECO:0000313" key="15">
    <source>
        <dbReference type="Proteomes" id="UP001500620"/>
    </source>
</evidence>
<keyword evidence="9" id="KW-0902">Two-component regulatory system</keyword>
<dbReference type="Gene3D" id="3.30.565.10">
    <property type="entry name" value="Histidine kinase-like ATPase, C-terminal domain"/>
    <property type="match status" value="1"/>
</dbReference>
<protein>
    <recommendedName>
        <fullName evidence="3">histidine kinase</fullName>
        <ecNumber evidence="3">2.7.13.3</ecNumber>
    </recommendedName>
</protein>
<dbReference type="Gene3D" id="1.10.287.130">
    <property type="match status" value="1"/>
</dbReference>
<dbReference type="PROSITE" id="PS50109">
    <property type="entry name" value="HIS_KIN"/>
    <property type="match status" value="1"/>
</dbReference>
<sequence>MSIRARITLFGLAVVTPVLGLFCAAVFLLLAAGAGTGQDTALAARADAAAGSLTALPEASGGPAPAAADLRVSDEIAIVVYDAAGRPLYATGRVGGTVPLVARDRDKSTVAVDGVALRVAVRPAAGGYVAAVQSTRKVRSDRAGLFVLVAVYAVLGFFAAAGAIWLVSRRALRPLRELTALVNAQDLSRRLPPARADDELGRLTAAYNAMMDRLEGGIAAQRRFVADASHELRTPLTTVRNNAGFLLRHPDADAEDRAAAVRDIDGESARMSRLVEQLLTLARADAGRPLATAPVDLGALVEDVCRQAGAQHPGKRVHCALTPARPVAGDADALAQLVWILVDNAVKYSPPEGNVWVTVTQRGERTQLAVADDGPGIPPGQQQRIFERFHRGDEARSGRGAGLGLAIALTIAREHRGGIEAANNATGGASFVVDLPAVPANSSAS</sequence>
<feature type="transmembrane region" description="Helical" evidence="11">
    <location>
        <begin position="7"/>
        <end position="32"/>
    </location>
</feature>
<evidence type="ECO:0000313" key="14">
    <source>
        <dbReference type="EMBL" id="GAA4252049.1"/>
    </source>
</evidence>
<keyword evidence="4" id="KW-0597">Phosphoprotein</keyword>
<dbReference type="SMART" id="SM00387">
    <property type="entry name" value="HATPase_c"/>
    <property type="match status" value="1"/>
</dbReference>
<dbReference type="CDD" id="cd06225">
    <property type="entry name" value="HAMP"/>
    <property type="match status" value="1"/>
</dbReference>
<organism evidence="14 15">
    <name type="scientific">Dactylosporangium darangshiense</name>
    <dbReference type="NCBI Taxonomy" id="579108"/>
    <lineage>
        <taxon>Bacteria</taxon>
        <taxon>Bacillati</taxon>
        <taxon>Actinomycetota</taxon>
        <taxon>Actinomycetes</taxon>
        <taxon>Micromonosporales</taxon>
        <taxon>Micromonosporaceae</taxon>
        <taxon>Dactylosporangium</taxon>
    </lineage>
</organism>
<dbReference type="EMBL" id="BAABAT010000012">
    <property type="protein sequence ID" value="GAA4252049.1"/>
    <property type="molecule type" value="Genomic_DNA"/>
</dbReference>
<keyword evidence="10 11" id="KW-0472">Membrane</keyword>
<dbReference type="PANTHER" id="PTHR45436">
    <property type="entry name" value="SENSOR HISTIDINE KINASE YKOH"/>
    <property type="match status" value="1"/>
</dbReference>
<evidence type="ECO:0000256" key="2">
    <source>
        <dbReference type="ARBA" id="ARBA00004236"/>
    </source>
</evidence>
<name>A0ABP8DBL8_9ACTN</name>
<evidence type="ECO:0000256" key="8">
    <source>
        <dbReference type="ARBA" id="ARBA00022989"/>
    </source>
</evidence>
<feature type="domain" description="Histidine kinase" evidence="12">
    <location>
        <begin position="227"/>
        <end position="439"/>
    </location>
</feature>
<dbReference type="Proteomes" id="UP001500620">
    <property type="component" value="Unassembled WGS sequence"/>
</dbReference>
<feature type="domain" description="HAMP" evidence="13">
    <location>
        <begin position="169"/>
        <end position="219"/>
    </location>
</feature>
<dbReference type="InterPro" id="IPR036097">
    <property type="entry name" value="HisK_dim/P_sf"/>
</dbReference>
<keyword evidence="15" id="KW-1185">Reference proteome</keyword>
<dbReference type="SUPFAM" id="SSF55874">
    <property type="entry name" value="ATPase domain of HSP90 chaperone/DNA topoisomerase II/histidine kinase"/>
    <property type="match status" value="1"/>
</dbReference>
<dbReference type="InterPro" id="IPR003661">
    <property type="entry name" value="HisK_dim/P_dom"/>
</dbReference>
<evidence type="ECO:0000259" key="13">
    <source>
        <dbReference type="PROSITE" id="PS50885"/>
    </source>
</evidence>
<accession>A0ABP8DBL8</accession>
<dbReference type="SUPFAM" id="SSF47384">
    <property type="entry name" value="Homodimeric domain of signal transducing histidine kinase"/>
    <property type="match status" value="1"/>
</dbReference>
<dbReference type="SUPFAM" id="SSF158472">
    <property type="entry name" value="HAMP domain-like"/>
    <property type="match status" value="1"/>
</dbReference>
<evidence type="ECO:0000256" key="10">
    <source>
        <dbReference type="ARBA" id="ARBA00023136"/>
    </source>
</evidence>
<dbReference type="Gene3D" id="6.10.340.10">
    <property type="match status" value="1"/>
</dbReference>
<dbReference type="RefSeq" id="WP_345129281.1">
    <property type="nucleotide sequence ID" value="NZ_BAABAT010000012.1"/>
</dbReference>
<comment type="caution">
    <text evidence="14">The sequence shown here is derived from an EMBL/GenBank/DDBJ whole genome shotgun (WGS) entry which is preliminary data.</text>
</comment>
<dbReference type="PRINTS" id="PR00344">
    <property type="entry name" value="BCTRLSENSOR"/>
</dbReference>
<dbReference type="SMART" id="SM00388">
    <property type="entry name" value="HisKA"/>
    <property type="match status" value="1"/>
</dbReference>
<evidence type="ECO:0000256" key="7">
    <source>
        <dbReference type="ARBA" id="ARBA00022777"/>
    </source>
</evidence>
<dbReference type="SMART" id="SM00304">
    <property type="entry name" value="HAMP"/>
    <property type="match status" value="1"/>
</dbReference>
<keyword evidence="6 11" id="KW-0812">Transmembrane</keyword>
<dbReference type="Pfam" id="PF00512">
    <property type="entry name" value="HisKA"/>
    <property type="match status" value="1"/>
</dbReference>
<keyword evidence="5" id="KW-0808">Transferase</keyword>
<evidence type="ECO:0000256" key="6">
    <source>
        <dbReference type="ARBA" id="ARBA00022692"/>
    </source>
</evidence>
<evidence type="ECO:0000256" key="5">
    <source>
        <dbReference type="ARBA" id="ARBA00022679"/>
    </source>
</evidence>
<dbReference type="CDD" id="cd00082">
    <property type="entry name" value="HisKA"/>
    <property type="match status" value="1"/>
</dbReference>
<dbReference type="Pfam" id="PF02518">
    <property type="entry name" value="HATPase_c"/>
    <property type="match status" value="1"/>
</dbReference>
<evidence type="ECO:0000256" key="1">
    <source>
        <dbReference type="ARBA" id="ARBA00000085"/>
    </source>
</evidence>
<dbReference type="PROSITE" id="PS50885">
    <property type="entry name" value="HAMP"/>
    <property type="match status" value="1"/>
</dbReference>
<dbReference type="EC" id="2.7.13.3" evidence="3"/>
<evidence type="ECO:0000256" key="4">
    <source>
        <dbReference type="ARBA" id="ARBA00022553"/>
    </source>
</evidence>
<evidence type="ECO:0000259" key="12">
    <source>
        <dbReference type="PROSITE" id="PS50109"/>
    </source>
</evidence>
<dbReference type="InterPro" id="IPR003594">
    <property type="entry name" value="HATPase_dom"/>
</dbReference>
<comment type="subcellular location">
    <subcellularLocation>
        <location evidence="2">Cell membrane</location>
    </subcellularLocation>
</comment>
<dbReference type="InterPro" id="IPR036890">
    <property type="entry name" value="HATPase_C_sf"/>
</dbReference>
<dbReference type="InterPro" id="IPR005467">
    <property type="entry name" value="His_kinase_dom"/>
</dbReference>
<gene>
    <name evidence="14" type="ORF">GCM10022255_047050</name>
</gene>
<feature type="transmembrane region" description="Helical" evidence="11">
    <location>
        <begin position="143"/>
        <end position="167"/>
    </location>
</feature>
<dbReference type="PANTHER" id="PTHR45436:SF5">
    <property type="entry name" value="SENSOR HISTIDINE KINASE TRCS"/>
    <property type="match status" value="1"/>
</dbReference>
<evidence type="ECO:0000256" key="11">
    <source>
        <dbReference type="SAM" id="Phobius"/>
    </source>
</evidence>
<dbReference type="Pfam" id="PF00672">
    <property type="entry name" value="HAMP"/>
    <property type="match status" value="1"/>
</dbReference>
<dbReference type="InterPro" id="IPR050428">
    <property type="entry name" value="TCS_sensor_his_kinase"/>
</dbReference>
<keyword evidence="7" id="KW-0418">Kinase</keyword>
<reference evidence="15" key="1">
    <citation type="journal article" date="2019" name="Int. J. Syst. Evol. Microbiol.">
        <title>The Global Catalogue of Microorganisms (GCM) 10K type strain sequencing project: providing services to taxonomists for standard genome sequencing and annotation.</title>
        <authorList>
            <consortium name="The Broad Institute Genomics Platform"/>
            <consortium name="The Broad Institute Genome Sequencing Center for Infectious Disease"/>
            <person name="Wu L."/>
            <person name="Ma J."/>
        </authorList>
    </citation>
    <scope>NUCLEOTIDE SEQUENCE [LARGE SCALE GENOMIC DNA]</scope>
    <source>
        <strain evidence="15">JCM 17441</strain>
    </source>
</reference>
<keyword evidence="8 11" id="KW-1133">Transmembrane helix</keyword>
<comment type="catalytic activity">
    <reaction evidence="1">
        <text>ATP + protein L-histidine = ADP + protein N-phospho-L-histidine.</text>
        <dbReference type="EC" id="2.7.13.3"/>
    </reaction>
</comment>
<dbReference type="InterPro" id="IPR003660">
    <property type="entry name" value="HAMP_dom"/>
</dbReference>
<evidence type="ECO:0000256" key="9">
    <source>
        <dbReference type="ARBA" id="ARBA00023012"/>
    </source>
</evidence>
<dbReference type="InterPro" id="IPR004358">
    <property type="entry name" value="Sig_transdc_His_kin-like_C"/>
</dbReference>
<dbReference type="CDD" id="cd00075">
    <property type="entry name" value="HATPase"/>
    <property type="match status" value="1"/>
</dbReference>